<feature type="domain" description="C2 NT-type" evidence="1">
    <location>
        <begin position="3"/>
        <end position="57"/>
    </location>
</feature>
<accession>A0AAD6IUU3</accession>
<gene>
    <name evidence="2" type="ORF">Dda_6464</name>
</gene>
<reference evidence="2" key="1">
    <citation type="submission" date="2023-01" db="EMBL/GenBank/DDBJ databases">
        <title>The chitinases involved in constricting ring structure development in the nematode-trapping fungus Drechslerella dactyloides.</title>
        <authorList>
            <person name="Wang R."/>
            <person name="Zhang L."/>
            <person name="Tang P."/>
            <person name="Li S."/>
            <person name="Liang L."/>
        </authorList>
    </citation>
    <scope>NUCLEOTIDE SEQUENCE</scope>
    <source>
        <strain evidence="2">YMF1.00031</strain>
    </source>
</reference>
<protein>
    <recommendedName>
        <fullName evidence="1">C2 NT-type domain-containing protein</fullName>
    </recommendedName>
</protein>
<dbReference type="InterPro" id="IPR019448">
    <property type="entry name" value="NT-C2"/>
</dbReference>
<dbReference type="AlphaFoldDB" id="A0AAD6IUU3"/>
<dbReference type="EMBL" id="JAQGDS010000008">
    <property type="protein sequence ID" value="KAJ6258424.1"/>
    <property type="molecule type" value="Genomic_DNA"/>
</dbReference>
<proteinExistence type="predicted"/>
<evidence type="ECO:0000259" key="1">
    <source>
        <dbReference type="Pfam" id="PF10358"/>
    </source>
</evidence>
<dbReference type="Proteomes" id="UP001221413">
    <property type="component" value="Unassembled WGS sequence"/>
</dbReference>
<sequence length="71" mass="8410">MTVDRAGMLSPIYLDLEIIQEYSGRERIVLGTLELNLAEYVGRERENRRYLMQASPRKFFRESLESLWANN</sequence>
<evidence type="ECO:0000313" key="3">
    <source>
        <dbReference type="Proteomes" id="UP001221413"/>
    </source>
</evidence>
<evidence type="ECO:0000313" key="2">
    <source>
        <dbReference type="EMBL" id="KAJ6258424.1"/>
    </source>
</evidence>
<organism evidence="2 3">
    <name type="scientific">Drechslerella dactyloides</name>
    <name type="common">Nematode-trapping fungus</name>
    <name type="synonym">Arthrobotrys dactyloides</name>
    <dbReference type="NCBI Taxonomy" id="74499"/>
    <lineage>
        <taxon>Eukaryota</taxon>
        <taxon>Fungi</taxon>
        <taxon>Dikarya</taxon>
        <taxon>Ascomycota</taxon>
        <taxon>Pezizomycotina</taxon>
        <taxon>Orbiliomycetes</taxon>
        <taxon>Orbiliales</taxon>
        <taxon>Orbiliaceae</taxon>
        <taxon>Drechslerella</taxon>
    </lineage>
</organism>
<name>A0AAD6IUU3_DREDA</name>
<dbReference type="Pfam" id="PF10358">
    <property type="entry name" value="NT-C2"/>
    <property type="match status" value="1"/>
</dbReference>
<comment type="caution">
    <text evidence="2">The sequence shown here is derived from an EMBL/GenBank/DDBJ whole genome shotgun (WGS) entry which is preliminary data.</text>
</comment>
<keyword evidence="3" id="KW-1185">Reference proteome</keyword>